<accession>A0A8H5HFB7</accession>
<proteinExistence type="predicted"/>
<dbReference type="OrthoDB" id="3364107at2759"/>
<keyword evidence="1" id="KW-1133">Transmembrane helix</keyword>
<gene>
    <name evidence="2" type="ORF">D9615_004267</name>
</gene>
<dbReference type="EMBL" id="JAACJP010000009">
    <property type="protein sequence ID" value="KAF5382225.1"/>
    <property type="molecule type" value="Genomic_DNA"/>
</dbReference>
<evidence type="ECO:0008006" key="4">
    <source>
        <dbReference type="Google" id="ProtNLM"/>
    </source>
</evidence>
<reference evidence="2 3" key="1">
    <citation type="journal article" date="2020" name="ISME J.">
        <title>Uncovering the hidden diversity of litter-decomposition mechanisms in mushroom-forming fungi.</title>
        <authorList>
            <person name="Floudas D."/>
            <person name="Bentzer J."/>
            <person name="Ahren D."/>
            <person name="Johansson T."/>
            <person name="Persson P."/>
            <person name="Tunlid A."/>
        </authorList>
    </citation>
    <scope>NUCLEOTIDE SEQUENCE [LARGE SCALE GENOMIC DNA]</scope>
    <source>
        <strain evidence="2 3">CBS 661.87</strain>
    </source>
</reference>
<comment type="caution">
    <text evidence="2">The sequence shown here is derived from an EMBL/GenBank/DDBJ whole genome shotgun (WGS) entry which is preliminary data.</text>
</comment>
<protein>
    <recommendedName>
        <fullName evidence="4">MARVEL domain-containing protein</fullName>
    </recommendedName>
</protein>
<keyword evidence="1" id="KW-0472">Membrane</keyword>
<dbReference type="AlphaFoldDB" id="A0A8H5HFB7"/>
<evidence type="ECO:0000313" key="3">
    <source>
        <dbReference type="Proteomes" id="UP000565441"/>
    </source>
</evidence>
<feature type="transmembrane region" description="Helical" evidence="1">
    <location>
        <begin position="45"/>
        <end position="66"/>
    </location>
</feature>
<feature type="transmembrane region" description="Helical" evidence="1">
    <location>
        <begin position="129"/>
        <end position="148"/>
    </location>
</feature>
<sequence>MTFISVFRIVALSLSLFCGLVVLGLTAHWTQGTLAGRLLYDFEIVALIAGAFTALVLPMMLVLGLIRRGAFTSMIVVELSALTVLWVLYLVVGALTAQWSNIFYPFGCSDLLRGAGWCREFFAIEGFSFIAWITLFLYTLTLLVYSLISQSRGNNVWRSAVSETTFFTPPSQAFPQAAPIFVSPAVYVPAPVQQYPPGSGPMTQASPAMAMHNQQFTVDYTGNALPQV</sequence>
<name>A0A8H5HFB7_9AGAR</name>
<keyword evidence="3" id="KW-1185">Reference proteome</keyword>
<organism evidence="2 3">
    <name type="scientific">Tricholomella constricta</name>
    <dbReference type="NCBI Taxonomy" id="117010"/>
    <lineage>
        <taxon>Eukaryota</taxon>
        <taxon>Fungi</taxon>
        <taxon>Dikarya</taxon>
        <taxon>Basidiomycota</taxon>
        <taxon>Agaricomycotina</taxon>
        <taxon>Agaricomycetes</taxon>
        <taxon>Agaricomycetidae</taxon>
        <taxon>Agaricales</taxon>
        <taxon>Tricholomatineae</taxon>
        <taxon>Lyophyllaceae</taxon>
        <taxon>Tricholomella</taxon>
    </lineage>
</organism>
<keyword evidence="1" id="KW-0812">Transmembrane</keyword>
<dbReference type="Proteomes" id="UP000565441">
    <property type="component" value="Unassembled WGS sequence"/>
</dbReference>
<feature type="transmembrane region" description="Helical" evidence="1">
    <location>
        <begin position="75"/>
        <end position="97"/>
    </location>
</feature>
<evidence type="ECO:0000313" key="2">
    <source>
        <dbReference type="EMBL" id="KAF5382225.1"/>
    </source>
</evidence>
<evidence type="ECO:0000256" key="1">
    <source>
        <dbReference type="SAM" id="Phobius"/>
    </source>
</evidence>